<feature type="transmembrane region" description="Helical" evidence="5">
    <location>
        <begin position="89"/>
        <end position="110"/>
    </location>
</feature>
<protein>
    <recommendedName>
        <fullName evidence="6">Major facilitator superfamily (MFS) profile domain-containing protein</fullName>
    </recommendedName>
</protein>
<keyword evidence="2 5" id="KW-0812">Transmembrane</keyword>
<keyword evidence="3 5" id="KW-1133">Transmembrane helix</keyword>
<dbReference type="GO" id="GO:0016020">
    <property type="term" value="C:membrane"/>
    <property type="evidence" value="ECO:0007669"/>
    <property type="project" value="UniProtKB-SubCell"/>
</dbReference>
<feature type="transmembrane region" description="Helical" evidence="5">
    <location>
        <begin position="337"/>
        <end position="361"/>
    </location>
</feature>
<feature type="domain" description="Major facilitator superfamily (MFS) profile" evidence="6">
    <location>
        <begin position="1"/>
        <end position="428"/>
    </location>
</feature>
<feature type="transmembrane region" description="Helical" evidence="5">
    <location>
        <begin position="373"/>
        <end position="390"/>
    </location>
</feature>
<dbReference type="InterPro" id="IPR036259">
    <property type="entry name" value="MFS_trans_sf"/>
</dbReference>
<name>A0AAN9Y1N8_9HEMI</name>
<dbReference type="EMBL" id="JBBCAQ010000033">
    <property type="protein sequence ID" value="KAK7582310.1"/>
    <property type="molecule type" value="Genomic_DNA"/>
</dbReference>
<feature type="transmembrane region" description="Helical" evidence="5">
    <location>
        <begin position="122"/>
        <end position="146"/>
    </location>
</feature>
<accession>A0AAN9Y1N8</accession>
<proteinExistence type="predicted"/>
<feature type="transmembrane region" description="Helical" evidence="5">
    <location>
        <begin position="152"/>
        <end position="168"/>
    </location>
</feature>
<organism evidence="7 8">
    <name type="scientific">Parthenolecanium corni</name>
    <dbReference type="NCBI Taxonomy" id="536013"/>
    <lineage>
        <taxon>Eukaryota</taxon>
        <taxon>Metazoa</taxon>
        <taxon>Ecdysozoa</taxon>
        <taxon>Arthropoda</taxon>
        <taxon>Hexapoda</taxon>
        <taxon>Insecta</taxon>
        <taxon>Pterygota</taxon>
        <taxon>Neoptera</taxon>
        <taxon>Paraneoptera</taxon>
        <taxon>Hemiptera</taxon>
        <taxon>Sternorrhyncha</taxon>
        <taxon>Coccoidea</taxon>
        <taxon>Coccidae</taxon>
        <taxon>Parthenolecanium</taxon>
    </lineage>
</organism>
<dbReference type="InterPro" id="IPR020846">
    <property type="entry name" value="MFS_dom"/>
</dbReference>
<dbReference type="Pfam" id="PF00083">
    <property type="entry name" value="Sugar_tr"/>
    <property type="match status" value="1"/>
</dbReference>
<evidence type="ECO:0000256" key="5">
    <source>
        <dbReference type="SAM" id="Phobius"/>
    </source>
</evidence>
<dbReference type="Gene3D" id="1.20.1250.20">
    <property type="entry name" value="MFS general substrate transporter like domains"/>
    <property type="match status" value="1"/>
</dbReference>
<dbReference type="AlphaFoldDB" id="A0AAN9Y1N8"/>
<dbReference type="GO" id="GO:0022857">
    <property type="term" value="F:transmembrane transporter activity"/>
    <property type="evidence" value="ECO:0007669"/>
    <property type="project" value="InterPro"/>
</dbReference>
<feature type="transmembrane region" description="Helical" evidence="5">
    <location>
        <begin position="281"/>
        <end position="299"/>
    </location>
</feature>
<gene>
    <name evidence="7" type="ORF">V9T40_013755</name>
</gene>
<dbReference type="InterPro" id="IPR005828">
    <property type="entry name" value="MFS_sugar_transport-like"/>
</dbReference>
<dbReference type="PROSITE" id="PS50850">
    <property type="entry name" value="MFS"/>
    <property type="match status" value="1"/>
</dbReference>
<dbReference type="InterPro" id="IPR005829">
    <property type="entry name" value="Sugar_transporter_CS"/>
</dbReference>
<dbReference type="PROSITE" id="PS00216">
    <property type="entry name" value="SUGAR_TRANSPORT_1"/>
    <property type="match status" value="1"/>
</dbReference>
<dbReference type="SUPFAM" id="SSF103473">
    <property type="entry name" value="MFS general substrate transporter"/>
    <property type="match status" value="1"/>
</dbReference>
<feature type="transmembrane region" description="Helical" evidence="5">
    <location>
        <begin position="242"/>
        <end position="261"/>
    </location>
</feature>
<feature type="transmembrane region" description="Helical" evidence="5">
    <location>
        <begin position="396"/>
        <end position="424"/>
    </location>
</feature>
<dbReference type="Proteomes" id="UP001367676">
    <property type="component" value="Unassembled WGS sequence"/>
</dbReference>
<evidence type="ECO:0000256" key="1">
    <source>
        <dbReference type="ARBA" id="ARBA00004141"/>
    </source>
</evidence>
<evidence type="ECO:0000259" key="6">
    <source>
        <dbReference type="PROSITE" id="PS50850"/>
    </source>
</evidence>
<evidence type="ECO:0000256" key="2">
    <source>
        <dbReference type="ARBA" id="ARBA00022692"/>
    </source>
</evidence>
<dbReference type="PANTHER" id="PTHR48021">
    <property type="match status" value="1"/>
</dbReference>
<comment type="caution">
    <text evidence="7">The sequence shown here is derived from an EMBL/GenBank/DDBJ whole genome shotgun (WGS) entry which is preliminary data.</text>
</comment>
<dbReference type="InterPro" id="IPR050549">
    <property type="entry name" value="MFS_Trehalose_Transporter"/>
</dbReference>
<dbReference type="PANTHER" id="PTHR48021:SF1">
    <property type="entry name" value="GH07001P-RELATED"/>
    <property type="match status" value="1"/>
</dbReference>
<comment type="subcellular location">
    <subcellularLocation>
        <location evidence="1">Membrane</location>
        <topology evidence="1">Multi-pass membrane protein</topology>
    </subcellularLocation>
</comment>
<keyword evidence="4 5" id="KW-0472">Membrane</keyword>
<keyword evidence="8" id="KW-1185">Reference proteome</keyword>
<evidence type="ECO:0000313" key="8">
    <source>
        <dbReference type="Proteomes" id="UP001367676"/>
    </source>
</evidence>
<feature type="transmembrane region" description="Helical" evidence="5">
    <location>
        <begin position="306"/>
        <end position="325"/>
    </location>
</feature>
<sequence length="474" mass="52179">MCGCARTFVSYLVAHLSRENEEQRHGIQLINTEQASWLCSLSPLTNPIGYLLGGFVMDVFGRKCSVTGALFPFVVGWAIIFKAKNLNDLYVAGILHGIASGMSMTASAYISEISSSQYRGFFLSILPFSYMLGTVICSALICLFGWLQGAAYLFALSMIMWVSAFLIPESPYWLVLKGCTNAAVKVLESIREDSDVIKDEILDIKKCAPRKYYCNNVFSIEPHTKPPKASTLKALWDARKQITMLTALAILHKFTGFTPLAQYTVHFFQELHTPLDSETASFVHTMVCFASTFTGPYFIHNFDKRPILCVTSVIAGLSMSLVLVSEFNYTEKQENNWLALVGVYGYDVFITIGITSILVMLPAELLPTEISGISCAIFSILCSVITTVIVKTYLSLLAIIGLFNMLSTFVICCFIVAIFSVTILPETRGKTLTEIQEKYFNGDSASAPAAADCDVTTAKNKALQITTNNAILPV</sequence>
<evidence type="ECO:0000313" key="7">
    <source>
        <dbReference type="EMBL" id="KAK7582310.1"/>
    </source>
</evidence>
<evidence type="ECO:0000256" key="4">
    <source>
        <dbReference type="ARBA" id="ARBA00023136"/>
    </source>
</evidence>
<feature type="transmembrane region" description="Helical" evidence="5">
    <location>
        <begin position="64"/>
        <end position="83"/>
    </location>
</feature>
<reference evidence="7 8" key="1">
    <citation type="submission" date="2024-03" db="EMBL/GenBank/DDBJ databases">
        <title>Adaptation during the transition from Ophiocordyceps entomopathogen to insect associate is accompanied by gene loss and intensified selection.</title>
        <authorList>
            <person name="Ward C.M."/>
            <person name="Onetto C.A."/>
            <person name="Borneman A.R."/>
        </authorList>
    </citation>
    <scope>NUCLEOTIDE SEQUENCE [LARGE SCALE GENOMIC DNA]</scope>
    <source>
        <strain evidence="7">AWRI1</strain>
        <tissue evidence="7">Single Adult Female</tissue>
    </source>
</reference>
<evidence type="ECO:0000256" key="3">
    <source>
        <dbReference type="ARBA" id="ARBA00022989"/>
    </source>
</evidence>